<evidence type="ECO:0000313" key="8">
    <source>
        <dbReference type="EMBL" id="AIF68880.1"/>
    </source>
</evidence>
<name>A0A075LQA3_9EURY</name>
<dbReference type="InterPro" id="IPR005824">
    <property type="entry name" value="KOW"/>
</dbReference>
<comment type="subunit">
    <text evidence="4">Heterodimer composed of Spt4 and Spt5. Interacts with RNA polymerase (RNAP).</text>
</comment>
<comment type="function">
    <text evidence="4">Stimulates transcription elongation.</text>
</comment>
<dbReference type="Gene3D" id="2.30.30.30">
    <property type="match status" value="1"/>
</dbReference>
<accession>A0A075LQA3</accession>
<dbReference type="InterPro" id="IPR011590">
    <property type="entry name" value="Spt5_arc"/>
</dbReference>
<evidence type="ECO:0000256" key="2">
    <source>
        <dbReference type="ARBA" id="ARBA00023015"/>
    </source>
</evidence>
<comment type="similarity">
    <text evidence="4">Belongs to the archaeal Spt5 family.</text>
</comment>
<dbReference type="InterPro" id="IPR039659">
    <property type="entry name" value="SPT5"/>
</dbReference>
<dbReference type="InterPro" id="IPR008991">
    <property type="entry name" value="Translation_prot_SH3-like_sf"/>
</dbReference>
<evidence type="ECO:0000259" key="7">
    <source>
        <dbReference type="SMART" id="SM00739"/>
    </source>
</evidence>
<dbReference type="SUPFAM" id="SSF50104">
    <property type="entry name" value="Translation proteins SH3-like domain"/>
    <property type="match status" value="1"/>
</dbReference>
<dbReference type="InterPro" id="IPR014722">
    <property type="entry name" value="Rib_uL2_dom2"/>
</dbReference>
<dbReference type="NCBIfam" id="TIGR00405">
    <property type="entry name" value="KOW_elon_Spt5"/>
    <property type="match status" value="1"/>
</dbReference>
<gene>
    <name evidence="8" type="primary">nusG</name>
    <name evidence="4" type="synonym">spt5</name>
    <name evidence="8" type="ORF">PAP_02240</name>
</gene>
<dbReference type="InterPro" id="IPR006645">
    <property type="entry name" value="NGN-like_dom"/>
</dbReference>
<dbReference type="CDD" id="cd06091">
    <property type="entry name" value="KOW_NusG"/>
    <property type="match status" value="1"/>
</dbReference>
<reference evidence="8 9" key="2">
    <citation type="journal article" date="2015" name="Genome Announc.">
        <title>Complete Genome Sequence of Hyperthermophilic Piezophilic Archaeon Palaeococcus pacificus DY20341T, Isolated from Deep-Sea Hydrothermal Sediments.</title>
        <authorList>
            <person name="Zeng X."/>
            <person name="Jebbar M."/>
            <person name="Shao Z."/>
        </authorList>
    </citation>
    <scope>NUCLEOTIDE SEQUENCE [LARGE SCALE GENOMIC DNA]</scope>
    <source>
        <strain evidence="8 9">DY20341</strain>
    </source>
</reference>
<dbReference type="Pfam" id="PF03439">
    <property type="entry name" value="Spt5-NGN"/>
    <property type="match status" value="1"/>
</dbReference>
<dbReference type="Pfam" id="PF00467">
    <property type="entry name" value="KOW"/>
    <property type="match status" value="1"/>
</dbReference>
<keyword evidence="3 4" id="KW-0804">Transcription</keyword>
<proteinExistence type="inferred from homology"/>
<dbReference type="PANTHER" id="PTHR11125:SF7">
    <property type="entry name" value="TRANSCRIPTION ELONGATION FACTOR SPT5"/>
    <property type="match status" value="1"/>
</dbReference>
<dbReference type="CDD" id="cd09887">
    <property type="entry name" value="NGN_Arch"/>
    <property type="match status" value="1"/>
</dbReference>
<evidence type="ECO:0000256" key="3">
    <source>
        <dbReference type="ARBA" id="ARBA00023163"/>
    </source>
</evidence>
<feature type="domain" description="NusG-like N-terminal" evidence="6">
    <location>
        <begin position="1"/>
        <end position="85"/>
    </location>
</feature>
<dbReference type="Proteomes" id="UP000027981">
    <property type="component" value="Chromosome"/>
</dbReference>
<dbReference type="GO" id="GO:0006368">
    <property type="term" value="P:transcription elongation by RNA polymerase II"/>
    <property type="evidence" value="ECO:0007669"/>
    <property type="project" value="TreeGrafter"/>
</dbReference>
<dbReference type="AlphaFoldDB" id="A0A075LQA3"/>
<dbReference type="HOGENOM" id="CLU_113589_0_0_2"/>
<dbReference type="SMART" id="SM00738">
    <property type="entry name" value="NGN"/>
    <property type="match status" value="1"/>
</dbReference>
<evidence type="ECO:0000256" key="4">
    <source>
        <dbReference type="HAMAP-Rule" id="MF_00950"/>
    </source>
</evidence>
<keyword evidence="2 4" id="KW-0805">Transcription regulation</keyword>
<dbReference type="GO" id="GO:0006357">
    <property type="term" value="P:regulation of transcription by RNA polymerase II"/>
    <property type="evidence" value="ECO:0007669"/>
    <property type="project" value="InterPro"/>
</dbReference>
<dbReference type="GO" id="GO:0003746">
    <property type="term" value="F:translation elongation factor activity"/>
    <property type="evidence" value="ECO:0007669"/>
    <property type="project" value="InterPro"/>
</dbReference>
<dbReference type="SMART" id="SM00739">
    <property type="entry name" value="KOW"/>
    <property type="match status" value="1"/>
</dbReference>
<feature type="domain" description="KOW" evidence="7">
    <location>
        <begin position="90"/>
        <end position="117"/>
    </location>
</feature>
<dbReference type="GeneID" id="24841579"/>
<dbReference type="HAMAP" id="MF_00950">
    <property type="entry name" value="Spt5_arch"/>
    <property type="match status" value="1"/>
</dbReference>
<protein>
    <recommendedName>
        <fullName evidence="4 5">Transcription elongation factor Spt5</fullName>
    </recommendedName>
</protein>
<dbReference type="InterPro" id="IPR036735">
    <property type="entry name" value="NGN_dom_sf"/>
</dbReference>
<dbReference type="RefSeq" id="WP_048164487.1">
    <property type="nucleotide sequence ID" value="NZ_CP006019.1"/>
</dbReference>
<dbReference type="eggNOG" id="arCOG01920">
    <property type="taxonomic scope" value="Archaea"/>
</dbReference>
<dbReference type="EMBL" id="CP006019">
    <property type="protein sequence ID" value="AIF68880.1"/>
    <property type="molecule type" value="Genomic_DNA"/>
</dbReference>
<organism evidence="8 9">
    <name type="scientific">Palaeococcus pacificus DY20341</name>
    <dbReference type="NCBI Taxonomy" id="1343739"/>
    <lineage>
        <taxon>Archaea</taxon>
        <taxon>Methanobacteriati</taxon>
        <taxon>Methanobacteriota</taxon>
        <taxon>Thermococci</taxon>
        <taxon>Thermococcales</taxon>
        <taxon>Thermococcaceae</taxon>
        <taxon>Palaeococcus</taxon>
    </lineage>
</organism>
<dbReference type="GO" id="GO:0032784">
    <property type="term" value="P:regulation of DNA-templated transcription elongation"/>
    <property type="evidence" value="ECO:0007669"/>
    <property type="project" value="InterPro"/>
</dbReference>
<keyword evidence="9" id="KW-1185">Reference proteome</keyword>
<dbReference type="PANTHER" id="PTHR11125">
    <property type="entry name" value="SUPPRESSOR OF TY 5"/>
    <property type="match status" value="1"/>
</dbReference>
<evidence type="ECO:0000256" key="1">
    <source>
        <dbReference type="ARBA" id="ARBA00006956"/>
    </source>
</evidence>
<sequence length="150" mass="16326">MSKIFAVRVTVGQEENVASLIYSKAKTYNIPVFAILAPSKVKGYIFIEAESKSAVDEAIKGIRHAKGTLPGEVSFGEIEHFLEERPSVSGFEPGDIVELIAGPFKGEKAKVVRVDEAKDEIVVELIGAIVPIPVTVKGEYVRLISKRSNQ</sequence>
<evidence type="ECO:0000259" key="6">
    <source>
        <dbReference type="SMART" id="SM00738"/>
    </source>
</evidence>
<dbReference type="KEGG" id="ppac:PAP_02240"/>
<reference evidence="9" key="1">
    <citation type="submission" date="2013-06" db="EMBL/GenBank/DDBJ databases">
        <title>Complete Genome Sequence of Hyperthermophilic Palaeococcus pacificus DY20341T, Isolated from a Deep-Sea Hydrothermal Sediments.</title>
        <authorList>
            <person name="Zeng X."/>
            <person name="Shao Z."/>
        </authorList>
    </citation>
    <scope>NUCLEOTIDE SEQUENCE [LARGE SCALE GENOMIC DNA]</scope>
    <source>
        <strain evidence="9">DY20341</strain>
    </source>
</reference>
<dbReference type="InterPro" id="IPR005100">
    <property type="entry name" value="NGN-domain"/>
</dbReference>
<dbReference type="Gene3D" id="3.30.70.940">
    <property type="entry name" value="NusG, N-terminal domain"/>
    <property type="match status" value="1"/>
</dbReference>
<comment type="similarity">
    <text evidence="1">Belongs to the SPT5 family.</text>
</comment>
<dbReference type="STRING" id="1343739.PAP_02240"/>
<evidence type="ECO:0000256" key="5">
    <source>
        <dbReference type="NCBIfam" id="TIGR00405"/>
    </source>
</evidence>
<evidence type="ECO:0000313" key="9">
    <source>
        <dbReference type="Proteomes" id="UP000027981"/>
    </source>
</evidence>
<dbReference type="GO" id="GO:0003729">
    <property type="term" value="F:mRNA binding"/>
    <property type="evidence" value="ECO:0007669"/>
    <property type="project" value="TreeGrafter"/>
</dbReference>